<gene>
    <name evidence="5" type="ORF">J2X07_000326</name>
</gene>
<dbReference type="EMBL" id="JAVDWA010000001">
    <property type="protein sequence ID" value="MDR7071351.1"/>
    <property type="molecule type" value="Genomic_DNA"/>
</dbReference>
<dbReference type="Pfam" id="PF01565">
    <property type="entry name" value="FAD_binding_4"/>
    <property type="match status" value="1"/>
</dbReference>
<dbReference type="InterPro" id="IPR006094">
    <property type="entry name" value="Oxid_FAD_bind_N"/>
</dbReference>
<evidence type="ECO:0000256" key="2">
    <source>
        <dbReference type="ARBA" id="ARBA00022827"/>
    </source>
</evidence>
<dbReference type="InterPro" id="IPR016166">
    <property type="entry name" value="FAD-bd_PCMH"/>
</dbReference>
<protein>
    <submittedName>
        <fullName evidence="5">FAD/FMN-containing dehydrogenase</fullName>
    </submittedName>
</protein>
<dbReference type="InterPro" id="IPR016164">
    <property type="entry name" value="FAD-linked_Oxase-like_C"/>
</dbReference>
<dbReference type="SUPFAM" id="SSF56176">
    <property type="entry name" value="FAD-binding/transporter-associated domain-like"/>
    <property type="match status" value="1"/>
</dbReference>
<dbReference type="InterPro" id="IPR010031">
    <property type="entry name" value="FAD_lactone_oxidase-like"/>
</dbReference>
<evidence type="ECO:0000313" key="6">
    <source>
        <dbReference type="Proteomes" id="UP001258181"/>
    </source>
</evidence>
<dbReference type="Gene3D" id="3.30.465.10">
    <property type="match status" value="1"/>
</dbReference>
<dbReference type="SUPFAM" id="SSF55103">
    <property type="entry name" value="FAD-linked oxidases, C-terminal domain"/>
    <property type="match status" value="1"/>
</dbReference>
<keyword evidence="6" id="KW-1185">Reference proteome</keyword>
<dbReference type="InterPro" id="IPR016170">
    <property type="entry name" value="Cytok_DH_C_sf"/>
</dbReference>
<keyword evidence="3" id="KW-0560">Oxidoreductase</keyword>
<accession>A0ABU1TVW1</accession>
<reference evidence="5 6" key="1">
    <citation type="submission" date="2023-07" db="EMBL/GenBank/DDBJ databases">
        <title>Sorghum-associated microbial communities from plants grown in Nebraska, USA.</title>
        <authorList>
            <person name="Schachtman D."/>
        </authorList>
    </citation>
    <scope>NUCLEOTIDE SEQUENCE [LARGE SCALE GENOMIC DNA]</scope>
    <source>
        <strain evidence="5 6">BE211</strain>
    </source>
</reference>
<organism evidence="5 6">
    <name type="scientific">Fictibacillus barbaricus</name>
    <dbReference type="NCBI Taxonomy" id="182136"/>
    <lineage>
        <taxon>Bacteria</taxon>
        <taxon>Bacillati</taxon>
        <taxon>Bacillota</taxon>
        <taxon>Bacilli</taxon>
        <taxon>Bacillales</taxon>
        <taxon>Fictibacillaceae</taxon>
        <taxon>Fictibacillus</taxon>
    </lineage>
</organism>
<dbReference type="Gene3D" id="3.30.43.10">
    <property type="entry name" value="Uridine Diphospho-n-acetylenolpyruvylglucosamine Reductase, domain 2"/>
    <property type="match status" value="1"/>
</dbReference>
<feature type="domain" description="FAD-binding PCMH-type" evidence="4">
    <location>
        <begin position="38"/>
        <end position="210"/>
    </location>
</feature>
<dbReference type="PANTHER" id="PTHR43762">
    <property type="entry name" value="L-GULONOLACTONE OXIDASE"/>
    <property type="match status" value="1"/>
</dbReference>
<dbReference type="Proteomes" id="UP001258181">
    <property type="component" value="Unassembled WGS sequence"/>
</dbReference>
<keyword evidence="1" id="KW-0285">Flavoprotein</keyword>
<evidence type="ECO:0000256" key="3">
    <source>
        <dbReference type="ARBA" id="ARBA00023002"/>
    </source>
</evidence>
<name>A0ABU1TVW1_9BACL</name>
<dbReference type="InterPro" id="IPR036318">
    <property type="entry name" value="FAD-bd_PCMH-like_sf"/>
</dbReference>
<dbReference type="Gene3D" id="3.40.462.10">
    <property type="entry name" value="FAD-linked oxidases, C-terminal domain"/>
    <property type="match status" value="1"/>
</dbReference>
<comment type="caution">
    <text evidence="5">The sequence shown here is derived from an EMBL/GenBank/DDBJ whole genome shotgun (WGS) entry which is preliminary data.</text>
</comment>
<evidence type="ECO:0000259" key="4">
    <source>
        <dbReference type="PROSITE" id="PS51387"/>
    </source>
</evidence>
<keyword evidence="2" id="KW-0274">FAD</keyword>
<dbReference type="PANTHER" id="PTHR43762:SF1">
    <property type="entry name" value="D-ARABINONO-1,4-LACTONE OXIDASE"/>
    <property type="match status" value="1"/>
</dbReference>
<dbReference type="PROSITE" id="PS51387">
    <property type="entry name" value="FAD_PCMH"/>
    <property type="match status" value="1"/>
</dbReference>
<proteinExistence type="predicted"/>
<dbReference type="InterPro" id="IPR016169">
    <property type="entry name" value="FAD-bd_PCMH_sub2"/>
</dbReference>
<dbReference type="RefSeq" id="WP_310255888.1">
    <property type="nucleotide sequence ID" value="NZ_JAVDWA010000001.1"/>
</dbReference>
<evidence type="ECO:0000256" key="1">
    <source>
        <dbReference type="ARBA" id="ARBA00022630"/>
    </source>
</evidence>
<sequence length="477" mass="55571">MKKWIAAVILIYSFALFLSLHVYSKQQQNDTVRDASKLLPTKMKVVTATSSTKDLQQWVRKAGRMKETIAIAGMQHSQGGQTLYPNGTLLNMKGYNKILKFQPKTKKITVQSGATWADIQTKINPYGLSLKVMQSQNIFTVGGSLSVNVHGRDIRYGSLVDTVESFHLLKADGEIINVSRTENSEWFPYVIGGYGLFGVILDVTLQLADDELYQHRTVEMDYSEYTAYFKEKVKNDRSVRMHLARLSVAPKSFFKELYVTDYVLVDDQRKLNKYDELKKETIVALPKFMLGLSRYSDKGKNLLWDTQKKYFIKNDGKYESRNNVMRSDSEFMEYENPNRTEVLQEYFVPVDEFSAYVDDLRTLLKKEDLNLLNITIRFVEHDENAVLSYAKDDMFALVLLINQGRSKQEIQKTEKVVQKMIDVTLKHDGSYYLPYYSYPTKRQLHEAYPRIDEFFEKKRVLDPDERFKNLFYVRYGK</sequence>
<dbReference type="InterPro" id="IPR016167">
    <property type="entry name" value="FAD-bd_PCMH_sub1"/>
</dbReference>
<evidence type="ECO:0000313" key="5">
    <source>
        <dbReference type="EMBL" id="MDR7071351.1"/>
    </source>
</evidence>